<name>A0A8I2YG88_9AGAM</name>
<organism evidence="1 2">
    <name type="scientific">Boletus reticuloceps</name>
    <dbReference type="NCBI Taxonomy" id="495285"/>
    <lineage>
        <taxon>Eukaryota</taxon>
        <taxon>Fungi</taxon>
        <taxon>Dikarya</taxon>
        <taxon>Basidiomycota</taxon>
        <taxon>Agaricomycotina</taxon>
        <taxon>Agaricomycetes</taxon>
        <taxon>Agaricomycetidae</taxon>
        <taxon>Boletales</taxon>
        <taxon>Boletineae</taxon>
        <taxon>Boletaceae</taxon>
        <taxon>Boletoideae</taxon>
        <taxon>Boletus</taxon>
    </lineage>
</organism>
<reference evidence="1" key="1">
    <citation type="submission" date="2021-03" db="EMBL/GenBank/DDBJ databases">
        <title>Evolutionary innovations through gain and loss of genes in the ectomycorrhizal Boletales.</title>
        <authorList>
            <person name="Wu G."/>
            <person name="Miyauchi S."/>
            <person name="Morin E."/>
            <person name="Yang Z.-L."/>
            <person name="Xu J."/>
            <person name="Martin F.M."/>
        </authorList>
    </citation>
    <scope>NUCLEOTIDE SEQUENCE</scope>
    <source>
        <strain evidence="1">BR01</strain>
    </source>
</reference>
<evidence type="ECO:0000313" key="1">
    <source>
        <dbReference type="EMBL" id="KAG6371325.1"/>
    </source>
</evidence>
<protein>
    <submittedName>
        <fullName evidence="1">Uncharacterized protein</fullName>
    </submittedName>
</protein>
<keyword evidence="2" id="KW-1185">Reference proteome</keyword>
<accession>A0A8I2YG88</accession>
<comment type="caution">
    <text evidence="1">The sequence shown here is derived from an EMBL/GenBank/DDBJ whole genome shotgun (WGS) entry which is preliminary data.</text>
</comment>
<gene>
    <name evidence="1" type="ORF">JVT61DRAFT_9618</name>
</gene>
<dbReference type="Proteomes" id="UP000683000">
    <property type="component" value="Unassembled WGS sequence"/>
</dbReference>
<dbReference type="OrthoDB" id="286814at2759"/>
<dbReference type="AlphaFoldDB" id="A0A8I2YG88"/>
<evidence type="ECO:0000313" key="2">
    <source>
        <dbReference type="Proteomes" id="UP000683000"/>
    </source>
</evidence>
<dbReference type="EMBL" id="JAGFBS010000036">
    <property type="protein sequence ID" value="KAG6371325.1"/>
    <property type="molecule type" value="Genomic_DNA"/>
</dbReference>
<sequence length="111" mass="11915">MHISCVTADILQPSLDFLQHPPSSPLPISLMTQHTPVTLPVAPHASQAIIYSQHHQCAAAPMNGFVQEVIRCCQTSGSVLQTALCYLEASAPDSGWRSGTLLVSIISHMPQ</sequence>
<proteinExistence type="predicted"/>